<proteinExistence type="predicted"/>
<name>A0ABN1Y975_9ACTN</name>
<dbReference type="EMBL" id="BAAAKJ010000238">
    <property type="protein sequence ID" value="GAA1401416.1"/>
    <property type="molecule type" value="Genomic_DNA"/>
</dbReference>
<evidence type="ECO:0000313" key="3">
    <source>
        <dbReference type="Proteomes" id="UP001499863"/>
    </source>
</evidence>
<evidence type="ECO:0000313" key="2">
    <source>
        <dbReference type="EMBL" id="GAA1401416.1"/>
    </source>
</evidence>
<accession>A0ABN1Y975</accession>
<feature type="region of interest" description="Disordered" evidence="1">
    <location>
        <begin position="295"/>
        <end position="316"/>
    </location>
</feature>
<keyword evidence="3" id="KW-1185">Reference proteome</keyword>
<dbReference type="Proteomes" id="UP001499863">
    <property type="component" value="Unassembled WGS sequence"/>
</dbReference>
<gene>
    <name evidence="2" type="ORF">GCM10009639_43680</name>
</gene>
<protein>
    <recommendedName>
        <fullName evidence="4">PD-(D/E)XK nuclease superfamily protein</fullName>
    </recommendedName>
</protein>
<reference evidence="2 3" key="1">
    <citation type="journal article" date="2019" name="Int. J. Syst. Evol. Microbiol.">
        <title>The Global Catalogue of Microorganisms (GCM) 10K type strain sequencing project: providing services to taxonomists for standard genome sequencing and annotation.</title>
        <authorList>
            <consortium name="The Broad Institute Genomics Platform"/>
            <consortium name="The Broad Institute Genome Sequencing Center for Infectious Disease"/>
            <person name="Wu L."/>
            <person name="Ma J."/>
        </authorList>
    </citation>
    <scope>NUCLEOTIDE SEQUENCE [LARGE SCALE GENOMIC DNA]</scope>
    <source>
        <strain evidence="2 3">JCM 12393</strain>
    </source>
</reference>
<comment type="caution">
    <text evidence="2">The sequence shown here is derived from an EMBL/GenBank/DDBJ whole genome shotgun (WGS) entry which is preliminary data.</text>
</comment>
<sequence>MGGGGQRVGTGRWAGVEAEVLALPGARRGGRGPSALRILGRQRREESHENYLRFLLDPREAHGLDARLLGALLRLAGLPETADDPRLAGARVHRQVRGATSRPDLVVVSPVASVVIELKVDAGEGEGQTVRQGDDFADLANLVLVYLTPTGRAPTDPRFRPVALRDLAGELARLLAEPTPGPAAPGRRHADDYLSDLESTVGISTDDDDAAGFWVKHGATLLAAQQSARRLLKHLPVHTRTALGALAADLGQDLVVTSRDYTAVGRSGRYPETAVLLSRPRWMDGDTPLLGFGLGIRRDADGHPGPDPDEPNRRPFHGVYCTDPAVREAIGKRFLSDGWGGHWGWWNPLPLAAQPTGTGFLAHNAATAAALVRDTWHERATTVDALWSERV</sequence>
<evidence type="ECO:0000256" key="1">
    <source>
        <dbReference type="SAM" id="MobiDB-lite"/>
    </source>
</evidence>
<feature type="compositionally biased region" description="Basic and acidic residues" evidence="1">
    <location>
        <begin position="296"/>
        <end position="313"/>
    </location>
</feature>
<organism evidence="2 3">
    <name type="scientific">Kitasatospora putterlickiae</name>
    <dbReference type="NCBI Taxonomy" id="221725"/>
    <lineage>
        <taxon>Bacteria</taxon>
        <taxon>Bacillati</taxon>
        <taxon>Actinomycetota</taxon>
        <taxon>Actinomycetes</taxon>
        <taxon>Kitasatosporales</taxon>
        <taxon>Streptomycetaceae</taxon>
        <taxon>Kitasatospora</taxon>
    </lineage>
</organism>
<evidence type="ECO:0008006" key="4">
    <source>
        <dbReference type="Google" id="ProtNLM"/>
    </source>
</evidence>